<accession>A0AAV1R702</accession>
<gene>
    <name evidence="2" type="ORF">DCAF_LOCUS6535</name>
</gene>
<feature type="region of interest" description="Disordered" evidence="1">
    <location>
        <begin position="141"/>
        <end position="162"/>
    </location>
</feature>
<feature type="region of interest" description="Disordered" evidence="1">
    <location>
        <begin position="69"/>
        <end position="92"/>
    </location>
</feature>
<feature type="region of interest" description="Disordered" evidence="1">
    <location>
        <begin position="245"/>
        <end position="271"/>
    </location>
</feature>
<organism evidence="2 3">
    <name type="scientific">Dovyalis caffra</name>
    <dbReference type="NCBI Taxonomy" id="77055"/>
    <lineage>
        <taxon>Eukaryota</taxon>
        <taxon>Viridiplantae</taxon>
        <taxon>Streptophyta</taxon>
        <taxon>Embryophyta</taxon>
        <taxon>Tracheophyta</taxon>
        <taxon>Spermatophyta</taxon>
        <taxon>Magnoliopsida</taxon>
        <taxon>eudicotyledons</taxon>
        <taxon>Gunneridae</taxon>
        <taxon>Pentapetalae</taxon>
        <taxon>rosids</taxon>
        <taxon>fabids</taxon>
        <taxon>Malpighiales</taxon>
        <taxon>Salicaceae</taxon>
        <taxon>Flacourtieae</taxon>
        <taxon>Dovyalis</taxon>
    </lineage>
</organism>
<dbReference type="AlphaFoldDB" id="A0AAV1R702"/>
<comment type="caution">
    <text evidence="2">The sequence shown here is derived from an EMBL/GenBank/DDBJ whole genome shotgun (WGS) entry which is preliminary data.</text>
</comment>
<proteinExistence type="predicted"/>
<evidence type="ECO:0000256" key="1">
    <source>
        <dbReference type="SAM" id="MobiDB-lite"/>
    </source>
</evidence>
<sequence length="271" mass="29950">MKGKEGLQLSRVEEVQFNSSDSTLKPDRYGKVLNPLEEARYLITGTGSRVFPGERVTLPGAILSKQVRQPKGKDLRKEVPSSARSIGRSSKIGRIQQCDGPCPTTFTTLLCSFSISGKTTHLKVEIVISLSLRIGPETRAVRRAPPPGFNQPHTDSRAMHRNEGNGYSGFDVLLRRFGGRAVRARASVKLAFPSLVRLSRKELSHWLNEIRSKSRIFELKSRENLLPSVRERVALSALGAASKGLSNKIRNGPKRRKGAGRSSGEKEIVLR</sequence>
<evidence type="ECO:0000313" key="2">
    <source>
        <dbReference type="EMBL" id="CAK7328792.1"/>
    </source>
</evidence>
<dbReference type="EMBL" id="CAWUPB010000903">
    <property type="protein sequence ID" value="CAK7328792.1"/>
    <property type="molecule type" value="Genomic_DNA"/>
</dbReference>
<dbReference type="Proteomes" id="UP001314170">
    <property type="component" value="Unassembled WGS sequence"/>
</dbReference>
<keyword evidence="3" id="KW-1185">Reference proteome</keyword>
<reference evidence="2 3" key="1">
    <citation type="submission" date="2024-01" db="EMBL/GenBank/DDBJ databases">
        <authorList>
            <person name="Waweru B."/>
        </authorList>
    </citation>
    <scope>NUCLEOTIDE SEQUENCE [LARGE SCALE GENOMIC DNA]</scope>
</reference>
<evidence type="ECO:0000313" key="3">
    <source>
        <dbReference type="Proteomes" id="UP001314170"/>
    </source>
</evidence>
<name>A0AAV1R702_9ROSI</name>
<protein>
    <submittedName>
        <fullName evidence="2">Uncharacterized protein</fullName>
    </submittedName>
</protein>